<proteinExistence type="predicted"/>
<comment type="caution">
    <text evidence="2">The sequence shown here is derived from an EMBL/GenBank/DDBJ whole genome shotgun (WGS) entry which is preliminary data.</text>
</comment>
<evidence type="ECO:0000313" key="3">
    <source>
        <dbReference type="Proteomes" id="UP000605784"/>
    </source>
</evidence>
<evidence type="ECO:0000313" key="2">
    <source>
        <dbReference type="EMBL" id="GGO03032.1"/>
    </source>
</evidence>
<dbReference type="Proteomes" id="UP000605784">
    <property type="component" value="Unassembled WGS sequence"/>
</dbReference>
<protein>
    <submittedName>
        <fullName evidence="2">Uncharacterized protein</fullName>
    </submittedName>
</protein>
<dbReference type="EMBL" id="BMOU01000007">
    <property type="protein sequence ID" value="GGO03032.1"/>
    <property type="molecule type" value="Genomic_DNA"/>
</dbReference>
<keyword evidence="3" id="KW-1185">Reference proteome</keyword>
<reference evidence="2" key="2">
    <citation type="submission" date="2020-09" db="EMBL/GenBank/DDBJ databases">
        <authorList>
            <person name="Sun Q."/>
            <person name="Ohkuma M."/>
        </authorList>
    </citation>
    <scope>NUCLEOTIDE SEQUENCE</scope>
    <source>
        <strain evidence="2">JCM 17820</strain>
    </source>
</reference>
<sequence length="304" mass="34558">MEAWDIQEYHLETHNLLYSVIFGELETGFVDIGYQVVGEFTRLEDQRNNTEIEPCYTIFDGNSVVFFDVLEPGDITSEEIDRISSYNQIGLEAVENHIDNVEVSDPDLDHNDIENFDHCVICREEQLTQQGSGTAEQRQRLEQLEREACIASVENGESLIKSSGSIRADNLDNILQRGVSVPNNVSHTIHLPRRVQPESLAVAICEEIVLGSDLRDGGVELEYADIRKHFGRSISYDKLDDVFAYLRNKGACRKRDESFAFTKYDLDDIMGIRSEVEDTSVQDHLEGRNETGEQRTLDEAYGQE</sequence>
<organism evidence="2 3">
    <name type="scientific">Haloarcula pellucida</name>
    <dbReference type="NCBI Taxonomy" id="1427151"/>
    <lineage>
        <taxon>Archaea</taxon>
        <taxon>Methanobacteriati</taxon>
        <taxon>Methanobacteriota</taxon>
        <taxon>Stenosarchaea group</taxon>
        <taxon>Halobacteria</taxon>
        <taxon>Halobacteriales</taxon>
        <taxon>Haloarculaceae</taxon>
        <taxon>Haloarcula</taxon>
    </lineage>
</organism>
<reference evidence="2" key="1">
    <citation type="journal article" date="2014" name="Int. J. Syst. Evol. Microbiol.">
        <title>Complete genome sequence of Corynebacterium casei LMG S-19264T (=DSM 44701T), isolated from a smear-ripened cheese.</title>
        <authorList>
            <consortium name="US DOE Joint Genome Institute (JGI-PGF)"/>
            <person name="Walter F."/>
            <person name="Albersmeier A."/>
            <person name="Kalinowski J."/>
            <person name="Ruckert C."/>
        </authorList>
    </citation>
    <scope>NUCLEOTIDE SEQUENCE</scope>
    <source>
        <strain evidence="2">JCM 17820</strain>
    </source>
</reference>
<evidence type="ECO:0000256" key="1">
    <source>
        <dbReference type="SAM" id="MobiDB-lite"/>
    </source>
</evidence>
<accession>A0A830GUK9</accession>
<name>A0A830GUK9_9EURY</name>
<dbReference type="AlphaFoldDB" id="A0A830GUK9"/>
<dbReference type="RefSeq" id="WP_189001813.1">
    <property type="nucleotide sequence ID" value="NZ_BMOU01000007.1"/>
</dbReference>
<feature type="region of interest" description="Disordered" evidence="1">
    <location>
        <begin position="279"/>
        <end position="304"/>
    </location>
</feature>
<feature type="compositionally biased region" description="Basic and acidic residues" evidence="1">
    <location>
        <begin position="281"/>
        <end position="298"/>
    </location>
</feature>
<gene>
    <name evidence="2" type="ORF">GCM10009030_38280</name>
</gene>